<evidence type="ECO:0000313" key="2">
    <source>
        <dbReference type="Proteomes" id="UP001060215"/>
    </source>
</evidence>
<accession>A0ACC0H3K1</accession>
<gene>
    <name evidence="1" type="ORF">LOK49_LG07G02357</name>
</gene>
<dbReference type="EMBL" id="CM045764">
    <property type="protein sequence ID" value="KAI8007317.1"/>
    <property type="molecule type" value="Genomic_DNA"/>
</dbReference>
<sequence>MRATIFDAESKIPEPHPFVRCVSRDPGPSEWIISSHGSESESAYNPRDTWTTRHLLRRKLTKISSNRTKTKLTYAPQNLLFLPDLTRGTPSHHWPGSDFCCCRKTLGLDNSYHLVE</sequence>
<reference evidence="1 2" key="1">
    <citation type="journal article" date="2022" name="Plant J.">
        <title>Chromosome-level genome of Camellia lanceoleosa provides a valuable resource for understanding genome evolution and self-incompatibility.</title>
        <authorList>
            <person name="Gong W."/>
            <person name="Xiao S."/>
            <person name="Wang L."/>
            <person name="Liao Z."/>
            <person name="Chang Y."/>
            <person name="Mo W."/>
            <person name="Hu G."/>
            <person name="Li W."/>
            <person name="Zhao G."/>
            <person name="Zhu H."/>
            <person name="Hu X."/>
            <person name="Ji K."/>
            <person name="Xiang X."/>
            <person name="Song Q."/>
            <person name="Yuan D."/>
            <person name="Jin S."/>
            <person name="Zhang L."/>
        </authorList>
    </citation>
    <scope>NUCLEOTIDE SEQUENCE [LARGE SCALE GENOMIC DNA]</scope>
    <source>
        <strain evidence="1">SQ_2022a</strain>
    </source>
</reference>
<protein>
    <submittedName>
        <fullName evidence="1">Uncharacterized protein</fullName>
    </submittedName>
</protein>
<proteinExistence type="predicted"/>
<organism evidence="1 2">
    <name type="scientific">Camellia lanceoleosa</name>
    <dbReference type="NCBI Taxonomy" id="1840588"/>
    <lineage>
        <taxon>Eukaryota</taxon>
        <taxon>Viridiplantae</taxon>
        <taxon>Streptophyta</taxon>
        <taxon>Embryophyta</taxon>
        <taxon>Tracheophyta</taxon>
        <taxon>Spermatophyta</taxon>
        <taxon>Magnoliopsida</taxon>
        <taxon>eudicotyledons</taxon>
        <taxon>Gunneridae</taxon>
        <taxon>Pentapetalae</taxon>
        <taxon>asterids</taxon>
        <taxon>Ericales</taxon>
        <taxon>Theaceae</taxon>
        <taxon>Camellia</taxon>
    </lineage>
</organism>
<comment type="caution">
    <text evidence="1">The sequence shown here is derived from an EMBL/GenBank/DDBJ whole genome shotgun (WGS) entry which is preliminary data.</text>
</comment>
<keyword evidence="2" id="KW-1185">Reference proteome</keyword>
<name>A0ACC0H3K1_9ERIC</name>
<dbReference type="Proteomes" id="UP001060215">
    <property type="component" value="Chromosome 7"/>
</dbReference>
<evidence type="ECO:0000313" key="1">
    <source>
        <dbReference type="EMBL" id="KAI8007317.1"/>
    </source>
</evidence>